<protein>
    <submittedName>
        <fullName evidence="1">42329_t:CDS:1</fullName>
    </submittedName>
</protein>
<organism evidence="1 2">
    <name type="scientific">Gigaspora margarita</name>
    <dbReference type="NCBI Taxonomy" id="4874"/>
    <lineage>
        <taxon>Eukaryota</taxon>
        <taxon>Fungi</taxon>
        <taxon>Fungi incertae sedis</taxon>
        <taxon>Mucoromycota</taxon>
        <taxon>Glomeromycotina</taxon>
        <taxon>Glomeromycetes</taxon>
        <taxon>Diversisporales</taxon>
        <taxon>Gigasporaceae</taxon>
        <taxon>Gigaspora</taxon>
    </lineage>
</organism>
<name>A0ABN7VJH4_GIGMA</name>
<comment type="caution">
    <text evidence="1">The sequence shown here is derived from an EMBL/GenBank/DDBJ whole genome shotgun (WGS) entry which is preliminary data.</text>
</comment>
<dbReference type="EMBL" id="CAJVQB010015660">
    <property type="protein sequence ID" value="CAG8775861.1"/>
    <property type="molecule type" value="Genomic_DNA"/>
</dbReference>
<dbReference type="Proteomes" id="UP000789901">
    <property type="component" value="Unassembled WGS sequence"/>
</dbReference>
<accession>A0ABN7VJH4</accession>
<evidence type="ECO:0000313" key="1">
    <source>
        <dbReference type="EMBL" id="CAG8775861.1"/>
    </source>
</evidence>
<sequence length="120" mass="14015">MSIVSISTDSDLLVEPVVKHPKSENTFDEYKYEDEVLNEAKGYFTKETLDEPTTCLANIEELLAQKPDSEDIPIEESLEKSLNDASWNWEKKNWPVQNCWIKKIFCSKYGCPWANRYNYP</sequence>
<proteinExistence type="predicted"/>
<evidence type="ECO:0000313" key="2">
    <source>
        <dbReference type="Proteomes" id="UP000789901"/>
    </source>
</evidence>
<keyword evidence="2" id="KW-1185">Reference proteome</keyword>
<reference evidence="1 2" key="1">
    <citation type="submission" date="2021-06" db="EMBL/GenBank/DDBJ databases">
        <authorList>
            <person name="Kallberg Y."/>
            <person name="Tangrot J."/>
            <person name="Rosling A."/>
        </authorList>
    </citation>
    <scope>NUCLEOTIDE SEQUENCE [LARGE SCALE GENOMIC DNA]</scope>
    <source>
        <strain evidence="1 2">120-4 pot B 10/14</strain>
    </source>
</reference>
<gene>
    <name evidence="1" type="ORF">GMARGA_LOCUS19067</name>
</gene>